<sequence length="505" mass="55532">MASERDDLASLFGDDDIEGSAPLFIGADNLESSTSPDCEWGYLQSAAYNAPRLFFPEPAFTLPQLTLPAVPDPPGALLSHQDGHTSGDNVWTMAPASTTSIARGPTTMQMTPTLSTRRGRAPRFKYAESGTNSNEKLPRRIDLVPGDVEKLAHFITLRRERTLGILWGYCELSQREGQVLCNEIRQILANPIYEPMVQQAERRVAETKKAMLATSFAILHGKGIGDKWFGKRRQSDLQRTRFWPQDSTLVLLAFTQLFYKQYSHKRQKYQTRARALRELEDQMKGPLGHSQGQPAVAAAEAAEKSSERMIGVPGPSKGQPVAAESPESAASPVPTMVTGSEMPSAAASPWKASPENSPDFIETPAPTTSPSNVEGLAILKSRVDEITAAKQPNSSEPKLDFVSMPFEAKVPADANLSYHIYFKSQADGSDVAAPVSFQHTDHNLSQGAFPYLRSLLEQAGYDPVFIMTTPLGRMMVENEEAWDRVICLVYNLRRAGGNVEVDIYI</sequence>
<evidence type="ECO:0000313" key="2">
    <source>
        <dbReference type="EMBL" id="KAL2271638.1"/>
    </source>
</evidence>
<evidence type="ECO:0000256" key="1">
    <source>
        <dbReference type="SAM" id="MobiDB-lite"/>
    </source>
</evidence>
<dbReference type="EMBL" id="JAZGUE010000001">
    <property type="protein sequence ID" value="KAL2271638.1"/>
    <property type="molecule type" value="Genomic_DNA"/>
</dbReference>
<dbReference type="Proteomes" id="UP001600064">
    <property type="component" value="Unassembled WGS sequence"/>
</dbReference>
<protein>
    <submittedName>
        <fullName evidence="2">Uncharacterized protein</fullName>
    </submittedName>
</protein>
<comment type="caution">
    <text evidence="2">The sequence shown here is derived from an EMBL/GenBank/DDBJ whole genome shotgun (WGS) entry which is preliminary data.</text>
</comment>
<organism evidence="2 3">
    <name type="scientific">Remersonia thermophila</name>
    <dbReference type="NCBI Taxonomy" id="72144"/>
    <lineage>
        <taxon>Eukaryota</taxon>
        <taxon>Fungi</taxon>
        <taxon>Dikarya</taxon>
        <taxon>Ascomycota</taxon>
        <taxon>Pezizomycotina</taxon>
        <taxon>Sordariomycetes</taxon>
        <taxon>Sordariomycetidae</taxon>
        <taxon>Sordariales</taxon>
        <taxon>Sordariales incertae sedis</taxon>
        <taxon>Remersonia</taxon>
    </lineage>
</organism>
<evidence type="ECO:0000313" key="3">
    <source>
        <dbReference type="Proteomes" id="UP001600064"/>
    </source>
</evidence>
<feature type="compositionally biased region" description="Low complexity" evidence="1">
    <location>
        <begin position="320"/>
        <end position="334"/>
    </location>
</feature>
<gene>
    <name evidence="2" type="ORF">VTJ83DRAFT_1009</name>
</gene>
<accession>A0ABR4DMZ3</accession>
<name>A0ABR4DMZ3_9PEZI</name>
<reference evidence="2 3" key="1">
    <citation type="journal article" date="2024" name="Commun. Biol.">
        <title>Comparative genomic analysis of thermophilic fungi reveals convergent evolutionary adaptations and gene losses.</title>
        <authorList>
            <person name="Steindorff A.S."/>
            <person name="Aguilar-Pontes M.V."/>
            <person name="Robinson A.J."/>
            <person name="Andreopoulos B."/>
            <person name="LaButti K."/>
            <person name="Kuo A."/>
            <person name="Mondo S."/>
            <person name="Riley R."/>
            <person name="Otillar R."/>
            <person name="Haridas S."/>
            <person name="Lipzen A."/>
            <person name="Grimwood J."/>
            <person name="Schmutz J."/>
            <person name="Clum A."/>
            <person name="Reid I.D."/>
            <person name="Moisan M.C."/>
            <person name="Butler G."/>
            <person name="Nguyen T.T.M."/>
            <person name="Dewar K."/>
            <person name="Conant G."/>
            <person name="Drula E."/>
            <person name="Henrissat B."/>
            <person name="Hansel C."/>
            <person name="Singer S."/>
            <person name="Hutchinson M.I."/>
            <person name="de Vries R.P."/>
            <person name="Natvig D.O."/>
            <person name="Powell A.J."/>
            <person name="Tsang A."/>
            <person name="Grigoriev I.V."/>
        </authorList>
    </citation>
    <scope>NUCLEOTIDE SEQUENCE [LARGE SCALE GENOMIC DNA]</scope>
    <source>
        <strain evidence="2 3">ATCC 22073</strain>
    </source>
</reference>
<feature type="compositionally biased region" description="Low complexity" evidence="1">
    <location>
        <begin position="343"/>
        <end position="354"/>
    </location>
</feature>
<dbReference type="RefSeq" id="XP_070870362.1">
    <property type="nucleotide sequence ID" value="XM_071007121.1"/>
</dbReference>
<feature type="region of interest" description="Disordered" evidence="1">
    <location>
        <begin position="284"/>
        <end position="356"/>
    </location>
</feature>
<keyword evidence="3" id="KW-1185">Reference proteome</keyword>
<dbReference type="GeneID" id="98121765"/>
<proteinExistence type="predicted"/>